<dbReference type="AlphaFoldDB" id="A0A5B8RBZ0"/>
<evidence type="ECO:0000256" key="1">
    <source>
        <dbReference type="SAM" id="MobiDB-lite"/>
    </source>
</evidence>
<sequence length="141" mass="16019">MRTVSSSMRVAAVAVTVTWAVLTMPDVAAAGGGGGSGHRQMMTDGQGGGGVRSLDQDRLRELDQLRDRIHNTNDSAERQRLMRTYRQRIDQDFEMMRRGQGPGPNASDAERLRYMENRTERMQRLMNHMWEYENRMGAGDE</sequence>
<reference evidence="2" key="1">
    <citation type="submission" date="2019-06" db="EMBL/GenBank/DDBJ databases">
        <authorList>
            <person name="Murdoch R.W."/>
            <person name="Fathepure B."/>
        </authorList>
    </citation>
    <scope>NUCLEOTIDE SEQUENCE</scope>
</reference>
<organism evidence="2">
    <name type="scientific">uncultured organism</name>
    <dbReference type="NCBI Taxonomy" id="155900"/>
    <lineage>
        <taxon>unclassified sequences</taxon>
        <taxon>environmental samples</taxon>
    </lineage>
</organism>
<proteinExistence type="predicted"/>
<accession>A0A5B8RBZ0</accession>
<evidence type="ECO:0000313" key="2">
    <source>
        <dbReference type="EMBL" id="QEA06171.1"/>
    </source>
</evidence>
<gene>
    <name evidence="2" type="ORF">KBTEX_02501</name>
</gene>
<dbReference type="EMBL" id="MN079128">
    <property type="protein sequence ID" value="QEA06171.1"/>
    <property type="molecule type" value="Genomic_DNA"/>
</dbReference>
<protein>
    <submittedName>
        <fullName evidence="2">Uncharacterized protein</fullName>
    </submittedName>
</protein>
<name>A0A5B8RBZ0_9ZZZZ</name>
<feature type="region of interest" description="Disordered" evidence="1">
    <location>
        <begin position="31"/>
        <end position="53"/>
    </location>
</feature>